<dbReference type="AlphaFoldDB" id="A0A5D3WEC2"/>
<accession>A0A5D3WEC2</accession>
<dbReference type="SUPFAM" id="SSF54637">
    <property type="entry name" value="Thioesterase/thiol ester dehydrase-isomerase"/>
    <property type="match status" value="1"/>
</dbReference>
<dbReference type="Gene3D" id="3.10.129.10">
    <property type="entry name" value="Hotdog Thioesterase"/>
    <property type="match status" value="1"/>
</dbReference>
<dbReference type="EMBL" id="VNIB01000020">
    <property type="protein sequence ID" value="TYO95246.1"/>
    <property type="molecule type" value="Genomic_DNA"/>
</dbReference>
<dbReference type="InterPro" id="IPR029069">
    <property type="entry name" value="HotDog_dom_sf"/>
</dbReference>
<protein>
    <submittedName>
        <fullName evidence="1">Thioesterase superfamily protein</fullName>
    </submittedName>
</protein>
<sequence length="96" mass="10858">MNWSAIYNLRHIVMTKTMTVDFFKPVYVGEELGVEGRVIEQAGKREVIMEGQIYKNDDILCVQARGTFAMFTAKAVKKMNIMPPEVLEGFGGLLEL</sequence>
<evidence type="ECO:0000313" key="2">
    <source>
        <dbReference type="Proteomes" id="UP000324159"/>
    </source>
</evidence>
<evidence type="ECO:0000313" key="1">
    <source>
        <dbReference type="EMBL" id="TYO95246.1"/>
    </source>
</evidence>
<gene>
    <name evidence="1" type="ORF">EDC39_12010</name>
</gene>
<organism evidence="1 2">
    <name type="scientific">Geothermobacter ehrlichii</name>
    <dbReference type="NCBI Taxonomy" id="213224"/>
    <lineage>
        <taxon>Bacteria</taxon>
        <taxon>Pseudomonadati</taxon>
        <taxon>Thermodesulfobacteriota</taxon>
        <taxon>Desulfuromonadia</taxon>
        <taxon>Desulfuromonadales</taxon>
        <taxon>Geothermobacteraceae</taxon>
        <taxon>Geothermobacter</taxon>
    </lineage>
</organism>
<comment type="caution">
    <text evidence="1">The sequence shown here is derived from an EMBL/GenBank/DDBJ whole genome shotgun (WGS) entry which is preliminary data.</text>
</comment>
<reference evidence="1 2" key="1">
    <citation type="submission" date="2019-07" db="EMBL/GenBank/DDBJ databases">
        <title>Genomic Encyclopedia of Type Strains, Phase IV (KMG-IV): sequencing the most valuable type-strain genomes for metagenomic binning, comparative biology and taxonomic classification.</title>
        <authorList>
            <person name="Goeker M."/>
        </authorList>
    </citation>
    <scope>NUCLEOTIDE SEQUENCE [LARGE SCALE GENOMIC DNA]</scope>
    <source>
        <strain evidence="1 2">SS015</strain>
    </source>
</reference>
<dbReference type="Pfam" id="PF13279">
    <property type="entry name" value="4HBT_2"/>
    <property type="match status" value="1"/>
</dbReference>
<name>A0A5D3WEC2_9BACT</name>
<dbReference type="Proteomes" id="UP000324159">
    <property type="component" value="Unassembled WGS sequence"/>
</dbReference>
<keyword evidence="2" id="KW-1185">Reference proteome</keyword>
<proteinExistence type="predicted"/>